<gene>
    <name evidence="1" type="ORF">V1478_009962</name>
</gene>
<dbReference type="EMBL" id="JAUDFV010000144">
    <property type="protein sequence ID" value="KAL2720916.1"/>
    <property type="molecule type" value="Genomic_DNA"/>
</dbReference>
<proteinExistence type="predicted"/>
<name>A0ABD2AJX2_VESSQ</name>
<evidence type="ECO:0000313" key="1">
    <source>
        <dbReference type="EMBL" id="KAL2720916.1"/>
    </source>
</evidence>
<organism evidence="1 2">
    <name type="scientific">Vespula squamosa</name>
    <name type="common">Southern yellow jacket</name>
    <name type="synonym">Wasp</name>
    <dbReference type="NCBI Taxonomy" id="30214"/>
    <lineage>
        <taxon>Eukaryota</taxon>
        <taxon>Metazoa</taxon>
        <taxon>Ecdysozoa</taxon>
        <taxon>Arthropoda</taxon>
        <taxon>Hexapoda</taxon>
        <taxon>Insecta</taxon>
        <taxon>Pterygota</taxon>
        <taxon>Neoptera</taxon>
        <taxon>Endopterygota</taxon>
        <taxon>Hymenoptera</taxon>
        <taxon>Apocrita</taxon>
        <taxon>Aculeata</taxon>
        <taxon>Vespoidea</taxon>
        <taxon>Vespidae</taxon>
        <taxon>Vespinae</taxon>
        <taxon>Vespula</taxon>
    </lineage>
</organism>
<sequence length="84" mass="9828">MNDITFYLRSLFIITCKERIPCELRCVLVESQSKTEPNIERMNDITFYLCSFFVITCKERIPCELRYVLLGSQSKTEPVIVKVA</sequence>
<accession>A0ABD2AJX2</accession>
<evidence type="ECO:0000313" key="2">
    <source>
        <dbReference type="Proteomes" id="UP001607302"/>
    </source>
</evidence>
<comment type="caution">
    <text evidence="1">The sequence shown here is derived from an EMBL/GenBank/DDBJ whole genome shotgun (WGS) entry which is preliminary data.</text>
</comment>
<reference evidence="1 2" key="1">
    <citation type="journal article" date="2024" name="Ann. Entomol. Soc. Am.">
        <title>Genomic analyses of the southern and eastern yellowjacket wasps (Hymenoptera: Vespidae) reveal evolutionary signatures of social life.</title>
        <authorList>
            <person name="Catto M.A."/>
            <person name="Caine P.B."/>
            <person name="Orr S.E."/>
            <person name="Hunt B.G."/>
            <person name="Goodisman M.A.D."/>
        </authorList>
    </citation>
    <scope>NUCLEOTIDE SEQUENCE [LARGE SCALE GENOMIC DNA]</scope>
    <source>
        <strain evidence="1">233</strain>
        <tissue evidence="1">Head and thorax</tissue>
    </source>
</reference>
<keyword evidence="2" id="KW-1185">Reference proteome</keyword>
<dbReference type="AlphaFoldDB" id="A0ABD2AJX2"/>
<protein>
    <submittedName>
        <fullName evidence="1">Uncharacterized protein</fullName>
    </submittedName>
</protein>
<dbReference type="Proteomes" id="UP001607302">
    <property type="component" value="Unassembled WGS sequence"/>
</dbReference>